<keyword evidence="3" id="KW-1185">Reference proteome</keyword>
<keyword evidence="1" id="KW-0812">Transmembrane</keyword>
<reference evidence="2 3" key="1">
    <citation type="journal article" date="2007" name="Int. J. Syst. Evol. Microbiol.">
        <title>Marixanthomonas ophiurae gen. nov., sp. nov., a marine bacterium of the family Flavobacteriaceae isolated from a deep-sea brittle star.</title>
        <authorList>
            <person name="Romanenko L.A."/>
            <person name="Uchino M."/>
            <person name="Frolova G.M."/>
            <person name="Mikhailov V.V."/>
        </authorList>
    </citation>
    <scope>NUCLEOTIDE SEQUENCE [LARGE SCALE GENOMIC DNA]</scope>
    <source>
        <strain evidence="2 3">KMM 3046</strain>
    </source>
</reference>
<feature type="transmembrane region" description="Helical" evidence="1">
    <location>
        <begin position="41"/>
        <end position="60"/>
    </location>
</feature>
<proteinExistence type="predicted"/>
<evidence type="ECO:0000313" key="3">
    <source>
        <dbReference type="Proteomes" id="UP000261082"/>
    </source>
</evidence>
<feature type="transmembrane region" description="Helical" evidence="1">
    <location>
        <begin position="12"/>
        <end position="29"/>
    </location>
</feature>
<feature type="transmembrane region" description="Helical" evidence="1">
    <location>
        <begin position="67"/>
        <end position="84"/>
    </location>
</feature>
<evidence type="ECO:0000256" key="1">
    <source>
        <dbReference type="SAM" id="Phobius"/>
    </source>
</evidence>
<accession>A0A3E1Q810</accession>
<protein>
    <submittedName>
        <fullName evidence="2">Uncharacterized protein</fullName>
    </submittedName>
</protein>
<dbReference type="AlphaFoldDB" id="A0A3E1Q810"/>
<keyword evidence="1" id="KW-0472">Membrane</keyword>
<comment type="caution">
    <text evidence="2">The sequence shown here is derived from an EMBL/GenBank/DDBJ whole genome shotgun (WGS) entry which is preliminary data.</text>
</comment>
<keyword evidence="1" id="KW-1133">Transmembrane helix</keyword>
<name>A0A3E1Q810_9FLAO</name>
<dbReference type="Proteomes" id="UP000261082">
    <property type="component" value="Unassembled WGS sequence"/>
</dbReference>
<gene>
    <name evidence="2" type="ORF">DZ858_13655</name>
</gene>
<evidence type="ECO:0000313" key="2">
    <source>
        <dbReference type="EMBL" id="RFN58266.1"/>
    </source>
</evidence>
<organism evidence="2 3">
    <name type="scientific">Marixanthomonas ophiurae</name>
    <dbReference type="NCBI Taxonomy" id="387659"/>
    <lineage>
        <taxon>Bacteria</taxon>
        <taxon>Pseudomonadati</taxon>
        <taxon>Bacteroidota</taxon>
        <taxon>Flavobacteriia</taxon>
        <taxon>Flavobacteriales</taxon>
        <taxon>Flavobacteriaceae</taxon>
        <taxon>Marixanthomonas</taxon>
    </lineage>
</organism>
<dbReference type="EMBL" id="QVID01000002">
    <property type="protein sequence ID" value="RFN58266.1"/>
    <property type="molecule type" value="Genomic_DNA"/>
</dbReference>
<sequence>MNKSKIISSSYFYIGILIIILVGLELFAADLAYENYGWAESAILFIMILLNAIPIILLYFKKRLISLIILLGLGIIIIPNQLIVAKKLILLKEEAANIVNFAYLKKLKTGNFPDTISDYKFVNPKLKEHFDYSRFIDNSNEDNFQVTYYVGTTHTSHFYTHNNGPNWYYYDD</sequence>
<dbReference type="RefSeq" id="WP_117160214.1">
    <property type="nucleotide sequence ID" value="NZ_QVID01000002.1"/>
</dbReference>